<keyword evidence="8" id="KW-1185">Reference proteome</keyword>
<keyword evidence="2 5" id="KW-0812">Transmembrane</keyword>
<evidence type="ECO:0000259" key="6">
    <source>
        <dbReference type="Pfam" id="PF25954"/>
    </source>
</evidence>
<dbReference type="EMBL" id="GG693852">
    <property type="protein sequence ID" value="EES53960.1"/>
    <property type="molecule type" value="Genomic_DNA"/>
</dbReference>
<dbReference type="AlphaFoldDB" id="C6HU32"/>
<gene>
    <name evidence="7" type="ORF">UBAL3_44810097</name>
</gene>
<evidence type="ECO:0000256" key="5">
    <source>
        <dbReference type="SAM" id="Phobius"/>
    </source>
</evidence>
<dbReference type="Pfam" id="PF25954">
    <property type="entry name" value="Beta-barrel_RND_2"/>
    <property type="match status" value="1"/>
</dbReference>
<keyword evidence="3 5" id="KW-1133">Transmembrane helix</keyword>
<organism evidence="7 8">
    <name type="scientific">Leptospirillum ferrodiazotrophum</name>
    <dbReference type="NCBI Taxonomy" id="412449"/>
    <lineage>
        <taxon>Bacteria</taxon>
        <taxon>Pseudomonadati</taxon>
        <taxon>Nitrospirota</taxon>
        <taxon>Nitrospiria</taxon>
        <taxon>Nitrospirales</taxon>
        <taxon>Nitrospiraceae</taxon>
        <taxon>Leptospirillum</taxon>
    </lineage>
</organism>
<proteinExistence type="predicted"/>
<evidence type="ECO:0000256" key="1">
    <source>
        <dbReference type="ARBA" id="ARBA00004167"/>
    </source>
</evidence>
<dbReference type="SUPFAM" id="SSF111369">
    <property type="entry name" value="HlyD-like secretion proteins"/>
    <property type="match status" value="1"/>
</dbReference>
<accession>C6HU32</accession>
<dbReference type="GO" id="GO:0055085">
    <property type="term" value="P:transmembrane transport"/>
    <property type="evidence" value="ECO:0007669"/>
    <property type="project" value="InterPro"/>
</dbReference>
<dbReference type="InterPro" id="IPR058792">
    <property type="entry name" value="Beta-barrel_RND_2"/>
</dbReference>
<protein>
    <submittedName>
        <fullName evidence="7">Secretion protein HlyD</fullName>
    </submittedName>
</protein>
<reference evidence="7 8" key="1">
    <citation type="journal article" date="2009" name="Appl. Environ. Microbiol.">
        <title>Community genomic and proteomic analyses of chemoautotrophic iron-oxidizing "Leptospirillum rubarum" (Group II) and "Leptospirillum ferrodiazotrophum" (Group III) bacteria in acid mine drainage biofilms.</title>
        <authorList>
            <person name="Goltsman D.S."/>
            <person name="Denef V.J."/>
            <person name="Singer S.W."/>
            <person name="VerBerkmoes N.C."/>
            <person name="Lefsrud M."/>
            <person name="Mueller R.S."/>
            <person name="Dick G.J."/>
            <person name="Sun C.L."/>
            <person name="Wheeler K.E."/>
            <person name="Zemla A."/>
            <person name="Baker B.J."/>
            <person name="Hauser L."/>
            <person name="Land M."/>
            <person name="Shah M.B."/>
            <person name="Thelen M.P."/>
            <person name="Hettich R.L."/>
            <person name="Banfield J.F."/>
        </authorList>
    </citation>
    <scope>NUCLEOTIDE SEQUENCE [LARGE SCALE GENOMIC DNA]</scope>
</reference>
<name>C6HU32_9BACT</name>
<evidence type="ECO:0000313" key="8">
    <source>
        <dbReference type="Proteomes" id="UP000009374"/>
    </source>
</evidence>
<feature type="domain" description="CusB-like beta-barrel" evidence="6">
    <location>
        <begin position="233"/>
        <end position="279"/>
    </location>
</feature>
<evidence type="ECO:0000256" key="3">
    <source>
        <dbReference type="ARBA" id="ARBA00022989"/>
    </source>
</evidence>
<feature type="transmembrane region" description="Helical" evidence="5">
    <location>
        <begin position="28"/>
        <end position="47"/>
    </location>
</feature>
<comment type="subcellular location">
    <subcellularLocation>
        <location evidence="1">Membrane</location>
        <topology evidence="1">Single-pass membrane protein</topology>
    </subcellularLocation>
</comment>
<evidence type="ECO:0000256" key="2">
    <source>
        <dbReference type="ARBA" id="ARBA00022692"/>
    </source>
</evidence>
<dbReference type="PANTHER" id="PTHR30386">
    <property type="entry name" value="MEMBRANE FUSION SUBUNIT OF EMRAB-TOLC MULTIDRUG EFFLUX PUMP"/>
    <property type="match status" value="1"/>
</dbReference>
<evidence type="ECO:0000256" key="4">
    <source>
        <dbReference type="ARBA" id="ARBA00023136"/>
    </source>
</evidence>
<dbReference type="PANTHER" id="PTHR30386:SF26">
    <property type="entry name" value="TRANSPORT PROTEIN COMB"/>
    <property type="match status" value="1"/>
</dbReference>
<dbReference type="InterPro" id="IPR050739">
    <property type="entry name" value="MFP"/>
</dbReference>
<sequence>MTPVGDDPTPRTSMADPVSLPSWRSPRILIPLLGLAATLVWGLFLLVDRGRYVRSVDCYVQGKITLVASPVGGRLIALTVNEGDPVSLGEVIATIDTTGDRYNRHHNLSGNISPYRTLARDLARKVQVAREVTDARDHYLRGKKLLSSHFISEQDLEDLETTYQKKKEALEEINRMVEADRELLATSEVHPRNRTVFAPRNGQIIQRLATLGDVVRPSQPLVSLVDPRSREDLWVDAYLRETQVWKVHPGQKVHIHIDAYPGAVFTGHVLEFIPAASQAFSRLPIQNAAGTFVKVVQRVPVRIVFDSLQGKPLYPGMSAEVAIDRNS</sequence>
<keyword evidence="4 5" id="KW-0472">Membrane</keyword>
<dbReference type="GO" id="GO:0016020">
    <property type="term" value="C:membrane"/>
    <property type="evidence" value="ECO:0007669"/>
    <property type="project" value="UniProtKB-SubCell"/>
</dbReference>
<evidence type="ECO:0000313" key="7">
    <source>
        <dbReference type="EMBL" id="EES53960.1"/>
    </source>
</evidence>
<dbReference type="Gene3D" id="2.40.30.170">
    <property type="match status" value="1"/>
</dbReference>
<dbReference type="Gene3D" id="2.40.50.100">
    <property type="match status" value="1"/>
</dbReference>
<dbReference type="Proteomes" id="UP000009374">
    <property type="component" value="Unassembled WGS sequence"/>
</dbReference>